<accession>A0A7R9AZJ4</accession>
<evidence type="ECO:0000256" key="4">
    <source>
        <dbReference type="ARBA" id="ARBA00023242"/>
    </source>
</evidence>
<dbReference type="GO" id="GO:0031848">
    <property type="term" value="P:protection from non-homologous end joining at telomere"/>
    <property type="evidence" value="ECO:0007669"/>
    <property type="project" value="TreeGrafter"/>
</dbReference>
<dbReference type="Pfam" id="PF08914">
    <property type="entry name" value="Myb_Rap1"/>
    <property type="match status" value="1"/>
</dbReference>
<evidence type="ECO:0000313" key="8">
    <source>
        <dbReference type="EMBL" id="CAD7263534.1"/>
    </source>
</evidence>
<organism evidence="8">
    <name type="scientific">Timema shepardi</name>
    <name type="common">Walking stick</name>
    <dbReference type="NCBI Taxonomy" id="629360"/>
    <lineage>
        <taxon>Eukaryota</taxon>
        <taxon>Metazoa</taxon>
        <taxon>Ecdysozoa</taxon>
        <taxon>Arthropoda</taxon>
        <taxon>Hexapoda</taxon>
        <taxon>Insecta</taxon>
        <taxon>Pterygota</taxon>
        <taxon>Neoptera</taxon>
        <taxon>Polyneoptera</taxon>
        <taxon>Phasmatodea</taxon>
        <taxon>Timematodea</taxon>
        <taxon>Timematoidea</taxon>
        <taxon>Timematidae</taxon>
        <taxon>Timema</taxon>
    </lineage>
</organism>
<gene>
    <name evidence="8" type="ORF">TSIB3V08_LOCUS7609</name>
</gene>
<evidence type="ECO:0000256" key="1">
    <source>
        <dbReference type="ARBA" id="ARBA00010467"/>
    </source>
</evidence>
<dbReference type="InterPro" id="IPR009057">
    <property type="entry name" value="Homeodomain-like_sf"/>
</dbReference>
<dbReference type="InterPro" id="IPR039595">
    <property type="entry name" value="TE2IP/Rap1"/>
</dbReference>
<name>A0A7R9AZJ4_TIMSH</name>
<evidence type="ECO:0000256" key="3">
    <source>
        <dbReference type="ARBA" id="ARBA00022895"/>
    </source>
</evidence>
<keyword evidence="5" id="KW-0805">Transcription regulation</keyword>
<dbReference type="GO" id="GO:0010833">
    <property type="term" value="P:telomere maintenance via telomere lengthening"/>
    <property type="evidence" value="ECO:0007669"/>
    <property type="project" value="UniProtKB-UniRule"/>
</dbReference>
<comment type="function">
    <text evidence="5">Acts both as a regulator of telomere function and as a transcription regulator. Involved in the regulation of telomere length and protection as a component of the shelterin complex (telosome). Does not bind DNA directly: recruited to telomeric double-stranded 5'-TTAGGG-3' repeats via its interaction with terf2. Independently of its function in telomeres, also acts as a transcription regulator: recruited to extratelomeric 5'-TTAGGG-3' sites via its association with terf2 or other factors, and regulates gene expression.</text>
</comment>
<evidence type="ECO:0000256" key="2">
    <source>
        <dbReference type="ARBA" id="ARBA00022454"/>
    </source>
</evidence>
<dbReference type="GO" id="GO:0070187">
    <property type="term" value="C:shelterin complex"/>
    <property type="evidence" value="ECO:0007669"/>
    <property type="project" value="TreeGrafter"/>
</dbReference>
<evidence type="ECO:0000256" key="5">
    <source>
        <dbReference type="RuleBase" id="RU367107"/>
    </source>
</evidence>
<dbReference type="GO" id="GO:0042162">
    <property type="term" value="F:telomeric DNA binding"/>
    <property type="evidence" value="ECO:0007669"/>
    <property type="project" value="TreeGrafter"/>
</dbReference>
<comment type="subunit">
    <text evidence="5">Homodimer.</text>
</comment>
<dbReference type="EMBL" id="OC003638">
    <property type="protein sequence ID" value="CAD7263534.1"/>
    <property type="molecule type" value="Genomic_DNA"/>
</dbReference>
<dbReference type="GO" id="GO:0006355">
    <property type="term" value="P:regulation of DNA-templated transcription"/>
    <property type="evidence" value="ECO:0007669"/>
    <property type="project" value="UniProtKB-UniRule"/>
</dbReference>
<keyword evidence="3 5" id="KW-0779">Telomere</keyword>
<sequence length="237" mass="26562">MGLNKRSRFRPAFDVNDIQDKRLNWVTAEASWSRVEGGPQNANTNNAVPNKVPPRTLYTHNEKKAIVKYIVKNNGIDRVKGRALWEEMEEELKIGRTWQSMKEHFIKSIVPNIDSFKISANNKQCERKWPPSGPIERRVLSDTEYSGELVMDGSENMKCAAAQAVEGVVGAVCANELHDDEQFLIRLTSSSSSSPVSSPPLISPTTHSQNFELPGPSTKHYFTIDGATPLYWDSDEA</sequence>
<dbReference type="PANTHER" id="PTHR16466">
    <property type="entry name" value="TELOMERE REPEAT-BINDING FACTOR 2-INTERACTING PROTEIN 1"/>
    <property type="match status" value="1"/>
</dbReference>
<dbReference type="Gene3D" id="1.10.10.60">
    <property type="entry name" value="Homeodomain-like"/>
    <property type="match status" value="1"/>
</dbReference>
<proteinExistence type="inferred from homology"/>
<feature type="region of interest" description="Disordered" evidence="6">
    <location>
        <begin position="189"/>
        <end position="217"/>
    </location>
</feature>
<comment type="similarity">
    <text evidence="1 5">Belongs to the RAP1 family.</text>
</comment>
<evidence type="ECO:0000259" key="7">
    <source>
        <dbReference type="Pfam" id="PF08914"/>
    </source>
</evidence>
<dbReference type="InterPro" id="IPR015010">
    <property type="entry name" value="TERF2IP_Myb"/>
</dbReference>
<dbReference type="SUPFAM" id="SSF46689">
    <property type="entry name" value="Homeodomain-like"/>
    <property type="match status" value="1"/>
</dbReference>
<protein>
    <recommendedName>
        <fullName evidence="5">Telomeric repeat-binding factor 2-interacting protein 1</fullName>
        <shortName evidence="5">TERF2-interacting telomeric protein 1</shortName>
    </recommendedName>
    <alternativeName>
        <fullName evidence="5">Repressor/activator protein 1 homolog</fullName>
    </alternativeName>
</protein>
<feature type="region of interest" description="Disordered" evidence="6">
    <location>
        <begin position="36"/>
        <end position="55"/>
    </location>
</feature>
<feature type="domain" description="TERF2-interacting telomeric protein 1 Myb" evidence="7">
    <location>
        <begin position="58"/>
        <end position="111"/>
    </location>
</feature>
<dbReference type="AlphaFoldDB" id="A0A7R9AZJ4"/>
<keyword evidence="2 5" id="KW-0158">Chromosome</keyword>
<evidence type="ECO:0000256" key="6">
    <source>
        <dbReference type="SAM" id="MobiDB-lite"/>
    </source>
</evidence>
<reference evidence="8" key="1">
    <citation type="submission" date="2020-11" db="EMBL/GenBank/DDBJ databases">
        <authorList>
            <person name="Tran Van P."/>
        </authorList>
    </citation>
    <scope>NUCLEOTIDE SEQUENCE</scope>
</reference>
<comment type="subcellular location">
    <subcellularLocation>
        <location evidence="5">Nucleus</location>
    </subcellularLocation>
    <subcellularLocation>
        <location evidence="5">Chromosome</location>
        <location evidence="5">Telomere</location>
    </subcellularLocation>
</comment>
<keyword evidence="5" id="KW-0804">Transcription</keyword>
<keyword evidence="5" id="KW-0010">Activator</keyword>
<dbReference type="PANTHER" id="PTHR16466:SF6">
    <property type="entry name" value="TELOMERIC REPEAT-BINDING FACTOR 2-INTERACTING PROTEIN 1"/>
    <property type="match status" value="1"/>
</dbReference>
<keyword evidence="4 5" id="KW-0539">Nucleus</keyword>